<dbReference type="InterPro" id="IPR000873">
    <property type="entry name" value="AMP-dep_synth/lig_dom"/>
</dbReference>
<dbReference type="FunFam" id="3.40.50.12780:FF:000003">
    <property type="entry name" value="Long-chain-fatty-acid--CoA ligase FadD"/>
    <property type="match status" value="1"/>
</dbReference>
<dbReference type="InterPro" id="IPR045851">
    <property type="entry name" value="AMP-bd_C_sf"/>
</dbReference>
<reference evidence="6" key="2">
    <citation type="submission" date="2014-11" db="EMBL/GenBank/DDBJ databases">
        <title>Draft genome sequence of Hydrogenophaga intermedia S1.</title>
        <authorList>
            <person name="Gan H.M."/>
            <person name="Chew T.H."/>
            <person name="Stolz A."/>
        </authorList>
    </citation>
    <scope>NUCLEOTIDE SEQUENCE [LARGE SCALE GENOMIC DNA]</scope>
    <source>
        <strain evidence="6">S1</strain>
    </source>
</reference>
<dbReference type="GO" id="GO:0031956">
    <property type="term" value="F:medium-chain fatty acid-CoA ligase activity"/>
    <property type="evidence" value="ECO:0007669"/>
    <property type="project" value="TreeGrafter"/>
</dbReference>
<evidence type="ECO:0000256" key="1">
    <source>
        <dbReference type="ARBA" id="ARBA00006432"/>
    </source>
</evidence>
<dbReference type="AlphaFoldDB" id="A0A1L1PYK3"/>
<dbReference type="SUPFAM" id="SSF56801">
    <property type="entry name" value="Acetyl-CoA synthetase-like"/>
    <property type="match status" value="1"/>
</dbReference>
<accession>A0A1L1PYK3</accession>
<reference evidence="6" key="1">
    <citation type="submission" date="2014-02" db="EMBL/GenBank/DDBJ databases">
        <authorList>
            <person name="Gan H."/>
        </authorList>
    </citation>
    <scope>NUCLEOTIDE SEQUENCE [LARGE SCALE GENOMIC DNA]</scope>
    <source>
        <strain evidence="6">S1</strain>
    </source>
</reference>
<dbReference type="PROSITE" id="PS00455">
    <property type="entry name" value="AMP_BINDING"/>
    <property type="match status" value="1"/>
</dbReference>
<dbReference type="PANTHER" id="PTHR43201:SF5">
    <property type="entry name" value="MEDIUM-CHAIN ACYL-COA LIGASE ACSF2, MITOCHONDRIAL"/>
    <property type="match status" value="1"/>
</dbReference>
<feature type="domain" description="AMP-binding enzyme C-terminal" evidence="4">
    <location>
        <begin position="467"/>
        <end position="542"/>
    </location>
</feature>
<organism evidence="5 6">
    <name type="scientific">Hydrogenophaga intermedia</name>
    <dbReference type="NCBI Taxonomy" id="65786"/>
    <lineage>
        <taxon>Bacteria</taxon>
        <taxon>Pseudomonadati</taxon>
        <taxon>Pseudomonadota</taxon>
        <taxon>Betaproteobacteria</taxon>
        <taxon>Burkholderiales</taxon>
        <taxon>Comamonadaceae</taxon>
        <taxon>Hydrogenophaga</taxon>
    </lineage>
</organism>
<protein>
    <submittedName>
        <fullName evidence="5">FadD3 protein</fullName>
        <ecNumber evidence="5">6.2.1.3</ecNumber>
    </submittedName>
</protein>
<evidence type="ECO:0000313" key="6">
    <source>
        <dbReference type="Proteomes" id="UP000028878"/>
    </source>
</evidence>
<evidence type="ECO:0000259" key="3">
    <source>
        <dbReference type="Pfam" id="PF00501"/>
    </source>
</evidence>
<gene>
    <name evidence="5" type="ORF">BN948_04110</name>
</gene>
<dbReference type="InterPro" id="IPR025110">
    <property type="entry name" value="AMP-bd_C"/>
</dbReference>
<keyword evidence="2 5" id="KW-0436">Ligase</keyword>
<dbReference type="Pfam" id="PF13193">
    <property type="entry name" value="AMP-binding_C"/>
    <property type="match status" value="1"/>
</dbReference>
<dbReference type="Proteomes" id="UP000028878">
    <property type="component" value="Unassembled WGS sequence"/>
</dbReference>
<dbReference type="Gene3D" id="3.30.300.30">
    <property type="match status" value="1"/>
</dbReference>
<evidence type="ECO:0000259" key="4">
    <source>
        <dbReference type="Pfam" id="PF13193"/>
    </source>
</evidence>
<dbReference type="PANTHER" id="PTHR43201">
    <property type="entry name" value="ACYL-COA SYNTHETASE"/>
    <property type="match status" value="1"/>
</dbReference>
<comment type="similarity">
    <text evidence="1">Belongs to the ATP-dependent AMP-binding enzyme family.</text>
</comment>
<name>A0A1L1PYK3_HYDIT</name>
<dbReference type="Pfam" id="PF00501">
    <property type="entry name" value="AMP-binding"/>
    <property type="match status" value="1"/>
</dbReference>
<dbReference type="NCBIfam" id="NF009233">
    <property type="entry name" value="PRK12583.1"/>
    <property type="match status" value="1"/>
</dbReference>
<evidence type="ECO:0000256" key="2">
    <source>
        <dbReference type="ARBA" id="ARBA00022598"/>
    </source>
</evidence>
<dbReference type="FunFam" id="3.30.300.30:FF:000008">
    <property type="entry name" value="2,3-dihydroxybenzoate-AMP ligase"/>
    <property type="match status" value="1"/>
</dbReference>
<feature type="domain" description="AMP-dependent synthetase/ligase" evidence="3">
    <location>
        <begin position="27"/>
        <end position="416"/>
    </location>
</feature>
<proteinExistence type="inferred from homology"/>
<dbReference type="GO" id="GO:0004467">
    <property type="term" value="F:long-chain fatty acid-CoA ligase activity"/>
    <property type="evidence" value="ECO:0007669"/>
    <property type="project" value="UniProtKB-EC"/>
</dbReference>
<dbReference type="EC" id="6.2.1.3" evidence="5"/>
<evidence type="ECO:0000313" key="5">
    <source>
        <dbReference type="EMBL" id="CDN89671.1"/>
    </source>
</evidence>
<sequence>MNTPTESLARGPTQPPLREDTIGAALDATAREHANREALVIPSEGVRWTWAELRERADELAAGLLAMGLQPGDRVGIWAPNCSAWTLTQFATARAGLILVNINPAYRASELAYALHKVACCALVLAPALKTSDYLAILRGVAPELDHCEPGQLQAVALPELRWVVRLGEERTPGMLNFADVSARATPAARERLAAIGPRLKARDPINIQFTSGTTGHPKGATLTHRNILNNGFFVGEAIRLTPADRLCIPVPLYHCFGMVMGNLACVTHGSTMVYPSEAFDSAAVLRTVQAERCTALYGVPTMFIAALDHPDFASTDLRTLRTGIMAGSPCPIEVMKRVQSQMNMGEVTIAYGMTETSPVSTQSAVDDPLERRVSTVGRVQPHLEIKIVDADGRTVPRGTVGEFCTRGYSVMQGYWGDAEKTAEAIDAEGWMHTGDLATMDDEGFVNIVGRLKDMVIRGGENVYPREVEEFYYRHPKVQDVQVVGVPDAKYGEVLCACIVVKPGLRCTADELRAFAQGQIAHYKVPAYFEFVEALPMTITGKIQKFVLREQMTKKLGLKAALTA</sequence>
<dbReference type="CDD" id="cd05917">
    <property type="entry name" value="FACL_like_2"/>
    <property type="match status" value="1"/>
</dbReference>
<dbReference type="InterPro" id="IPR042099">
    <property type="entry name" value="ANL_N_sf"/>
</dbReference>
<dbReference type="InterPro" id="IPR020845">
    <property type="entry name" value="AMP-binding_CS"/>
</dbReference>
<dbReference type="EMBL" id="CCAE010000049">
    <property type="protein sequence ID" value="CDN89671.1"/>
    <property type="molecule type" value="Genomic_DNA"/>
</dbReference>
<keyword evidence="6" id="KW-1185">Reference proteome</keyword>
<dbReference type="RefSeq" id="WP_009519483.1">
    <property type="nucleotide sequence ID" value="NZ_CCAE010000049.1"/>
</dbReference>
<dbReference type="Gene3D" id="3.40.50.12780">
    <property type="entry name" value="N-terminal domain of ligase-like"/>
    <property type="match status" value="1"/>
</dbReference>